<keyword evidence="1" id="KW-1133">Transmembrane helix</keyword>
<sequence>MTKKIKPIKCPQCGSEKYDEIGEEKFRCRNCGTEFFLDNDDININVNHHYNFDSGQADNYNPFGAERKKFMAIAFVLSFLFLFVIVKQLFFSSSNSYDYLGSKADSITVDENYEQYALLSHKNKAYIVYFSHRNYLSYKYEDNPKYVNGYYIGLRDVKTGEIVNEKFLVSNENADKQGYKEYKTDLQYFYQAKKFYLIVGGHYVYSIDPANLEIKNITKSMFEGKKVLESGFSKIDFIDKDNGEGFLVNDTKAIPYYYFPATNRLYDDAAFSYACMLPPSELNGEMRDSTTYFLKLYKSNANSNEDGLLQLWHLSFVFHNGDPQELDDYLYRSRIFPERMGYRSLSFGPSTDKIEGFYGALPFADNQYILLSFNPNVTANSNTIYQLRSTRGGVLWTKAVPASVIRNECAVRSGNKIWVMCRTDASNGYHKTLFGFDIKTGQVERGKDVIDRYSFKPE</sequence>
<gene>
    <name evidence="2" type="ORF">KZY68_04380</name>
</gene>
<keyword evidence="1" id="KW-0472">Membrane</keyword>
<evidence type="ECO:0000313" key="3">
    <source>
        <dbReference type="Proteomes" id="UP001196873"/>
    </source>
</evidence>
<evidence type="ECO:0000313" key="2">
    <source>
        <dbReference type="EMBL" id="MBW4865266.1"/>
    </source>
</evidence>
<dbReference type="Proteomes" id="UP001196873">
    <property type="component" value="Unassembled WGS sequence"/>
</dbReference>
<proteinExistence type="predicted"/>
<dbReference type="AlphaFoldDB" id="A0AAW4NJP2"/>
<feature type="transmembrane region" description="Helical" evidence="1">
    <location>
        <begin position="70"/>
        <end position="90"/>
    </location>
</feature>
<evidence type="ECO:0000256" key="1">
    <source>
        <dbReference type="SAM" id="Phobius"/>
    </source>
</evidence>
<dbReference type="EMBL" id="JAHXRF010000005">
    <property type="protein sequence ID" value="MBW4865266.1"/>
    <property type="molecule type" value="Genomic_DNA"/>
</dbReference>
<organism evidence="2 3">
    <name type="scientific">Segatella salivae</name>
    <dbReference type="NCBI Taxonomy" id="228604"/>
    <lineage>
        <taxon>Bacteria</taxon>
        <taxon>Pseudomonadati</taxon>
        <taxon>Bacteroidota</taxon>
        <taxon>Bacteroidia</taxon>
        <taxon>Bacteroidales</taxon>
        <taxon>Prevotellaceae</taxon>
        <taxon>Segatella</taxon>
    </lineage>
</organism>
<dbReference type="RefSeq" id="WP_219425451.1">
    <property type="nucleotide sequence ID" value="NZ_JAHXQY010000005.1"/>
</dbReference>
<comment type="caution">
    <text evidence="2">The sequence shown here is derived from an EMBL/GenBank/DDBJ whole genome shotgun (WGS) entry which is preliminary data.</text>
</comment>
<accession>A0AAW4NJP2</accession>
<keyword evidence="1" id="KW-0812">Transmembrane</keyword>
<name>A0AAW4NJP2_9BACT</name>
<protein>
    <submittedName>
        <fullName evidence="2">Transposase</fullName>
    </submittedName>
</protein>
<reference evidence="2" key="1">
    <citation type="submission" date="2021-07" db="EMBL/GenBank/DDBJ databases">
        <title>Genomic diversity and antimicrobial resistance of Prevotella spp. isolated from chronic lung disease airways.</title>
        <authorList>
            <person name="Webb K.A."/>
            <person name="Olagoke O.S."/>
            <person name="Baird T."/>
            <person name="Neill J."/>
            <person name="Pham A."/>
            <person name="Wells T.J."/>
            <person name="Ramsay K.A."/>
            <person name="Bell S.C."/>
            <person name="Sarovich D.S."/>
            <person name="Price E.P."/>
        </authorList>
    </citation>
    <scope>NUCLEOTIDE SEQUENCE</scope>
    <source>
        <strain evidence="2">SCHI0047.S.3</strain>
    </source>
</reference>